<name>A0A7J8RH13_GOSDV</name>
<comment type="caution">
    <text evidence="1">The sequence shown here is derived from an EMBL/GenBank/DDBJ whole genome shotgun (WGS) entry which is preliminary data.</text>
</comment>
<dbReference type="EMBL" id="JABFAC010000005">
    <property type="protein sequence ID" value="MBA0613137.1"/>
    <property type="molecule type" value="Genomic_DNA"/>
</dbReference>
<accession>A0A7J8RH13</accession>
<reference evidence="1 2" key="1">
    <citation type="journal article" date="2019" name="Genome Biol. Evol.">
        <title>Insights into the evolution of the New World diploid cottons (Gossypium, subgenus Houzingenia) based on genome sequencing.</title>
        <authorList>
            <person name="Grover C.E."/>
            <person name="Arick M.A. 2nd"/>
            <person name="Thrash A."/>
            <person name="Conover J.L."/>
            <person name="Sanders W.S."/>
            <person name="Peterson D.G."/>
            <person name="Frelichowski J.E."/>
            <person name="Scheffler J.A."/>
            <person name="Scheffler B.E."/>
            <person name="Wendel J.F."/>
        </authorList>
    </citation>
    <scope>NUCLEOTIDE SEQUENCE [LARGE SCALE GENOMIC DNA]</scope>
    <source>
        <strain evidence="1">27</strain>
        <tissue evidence="1">Leaf</tissue>
    </source>
</reference>
<dbReference type="AlphaFoldDB" id="A0A7J8RH13"/>
<protein>
    <submittedName>
        <fullName evidence="1">Uncharacterized protein</fullName>
    </submittedName>
</protein>
<dbReference type="Proteomes" id="UP000593561">
    <property type="component" value="Unassembled WGS sequence"/>
</dbReference>
<sequence>MLSSSKFAAQSTCIHFVCPMLRRLIS</sequence>
<evidence type="ECO:0000313" key="2">
    <source>
        <dbReference type="Proteomes" id="UP000593561"/>
    </source>
</evidence>
<proteinExistence type="predicted"/>
<organism evidence="1 2">
    <name type="scientific">Gossypium davidsonii</name>
    <name type="common">Davidson's cotton</name>
    <name type="synonym">Gossypium klotzschianum subsp. davidsonii</name>
    <dbReference type="NCBI Taxonomy" id="34287"/>
    <lineage>
        <taxon>Eukaryota</taxon>
        <taxon>Viridiplantae</taxon>
        <taxon>Streptophyta</taxon>
        <taxon>Embryophyta</taxon>
        <taxon>Tracheophyta</taxon>
        <taxon>Spermatophyta</taxon>
        <taxon>Magnoliopsida</taxon>
        <taxon>eudicotyledons</taxon>
        <taxon>Gunneridae</taxon>
        <taxon>Pentapetalae</taxon>
        <taxon>rosids</taxon>
        <taxon>malvids</taxon>
        <taxon>Malvales</taxon>
        <taxon>Malvaceae</taxon>
        <taxon>Malvoideae</taxon>
        <taxon>Gossypium</taxon>
    </lineage>
</organism>
<evidence type="ECO:0000313" key="1">
    <source>
        <dbReference type="EMBL" id="MBA0613137.1"/>
    </source>
</evidence>
<keyword evidence="2" id="KW-1185">Reference proteome</keyword>
<gene>
    <name evidence="1" type="ORF">Godav_013638</name>
</gene>